<dbReference type="RefSeq" id="WP_192599802.1">
    <property type="nucleotide sequence ID" value="NZ_JADBEL010000021.1"/>
</dbReference>
<dbReference type="PANTHER" id="PTHR34047:SF8">
    <property type="entry name" value="PROTEIN YKFC"/>
    <property type="match status" value="1"/>
</dbReference>
<dbReference type="EMBL" id="JADBEL010000021">
    <property type="protein sequence ID" value="MBE1556138.1"/>
    <property type="molecule type" value="Genomic_DNA"/>
</dbReference>
<proteinExistence type="predicted"/>
<reference evidence="2" key="1">
    <citation type="submission" date="2020-10" db="EMBL/GenBank/DDBJ databases">
        <title>Genomic Encyclopedia of Type Strains, Phase IV (KMG-IV): sequencing the most valuable type-strain genomes for metagenomic binning, comparative biology and taxonomic classification.</title>
        <authorList>
            <person name="Goeker M."/>
        </authorList>
    </citation>
    <scope>NUCLEOTIDE SEQUENCE</scope>
    <source>
        <strain evidence="2">DSM 13886</strain>
    </source>
</reference>
<dbReference type="InterPro" id="IPR043502">
    <property type="entry name" value="DNA/RNA_pol_sf"/>
</dbReference>
<comment type="caution">
    <text evidence="2">The sequence shown here is derived from an EMBL/GenBank/DDBJ whole genome shotgun (WGS) entry which is preliminary data.</text>
</comment>
<organism evidence="2 3">
    <name type="scientific">Sporosarcina limicola</name>
    <dbReference type="NCBI Taxonomy" id="34101"/>
    <lineage>
        <taxon>Bacteria</taxon>
        <taxon>Bacillati</taxon>
        <taxon>Bacillota</taxon>
        <taxon>Bacilli</taxon>
        <taxon>Bacillales</taxon>
        <taxon>Caryophanaceae</taxon>
        <taxon>Sporosarcina</taxon>
    </lineage>
</organism>
<dbReference type="AlphaFoldDB" id="A0A927MLG8"/>
<dbReference type="InterPro" id="IPR003615">
    <property type="entry name" value="HNH_nuc"/>
</dbReference>
<keyword evidence="3" id="KW-1185">Reference proteome</keyword>
<name>A0A927MLG8_9BACL</name>
<dbReference type="PROSITE" id="PS50878">
    <property type="entry name" value="RT_POL"/>
    <property type="match status" value="1"/>
</dbReference>
<gene>
    <name evidence="2" type="ORF">H4683_003259</name>
</gene>
<dbReference type="SUPFAM" id="SSF56672">
    <property type="entry name" value="DNA/RNA polymerases"/>
    <property type="match status" value="1"/>
</dbReference>
<evidence type="ECO:0000313" key="3">
    <source>
        <dbReference type="Proteomes" id="UP000658225"/>
    </source>
</evidence>
<evidence type="ECO:0000259" key="1">
    <source>
        <dbReference type="PROSITE" id="PS50878"/>
    </source>
</evidence>
<dbReference type="InterPro" id="IPR051083">
    <property type="entry name" value="GrpII_Intron_Splice-Mob/Def"/>
</dbReference>
<dbReference type="InterPro" id="IPR000477">
    <property type="entry name" value="RT_dom"/>
</dbReference>
<sequence length="376" mass="43993">MLSPLLSNIVLNDLDQWVANQWELFPLTSPIKSQPGKRNAKMKTNLKEGYIVRYADDFKILCRDWKTAEKWYHAVKLYLKERLKLDISPEKTKIINLRKRKSAFLGFTIRANRKRKTRVAHTFVKAEKMQKIKAETKKRVQELRTSPTAQNALRFNSLVLGLHNYFNRATHVNLAFSRLAYEIGAFMYNRLRSVGRYEHPNNPPPVYKKFYSLGSKTYKIANVYLFPLGIIKTKNAMCFTQCLTPFTEEGRVQITTRLRIDIRQEIVLLLESKIPTQSVEYMDNRISRYSMKQGKCEITGTFLEAQDVNCHHYIPMHLGGSDKFNNLRILQKEVHKLIHMTDIIKMNTLIKVLGITEPMLEKINKYRGKCELECIK</sequence>
<dbReference type="Proteomes" id="UP000658225">
    <property type="component" value="Unassembled WGS sequence"/>
</dbReference>
<dbReference type="Gene3D" id="1.10.30.50">
    <property type="match status" value="1"/>
</dbReference>
<dbReference type="Pfam" id="PF00078">
    <property type="entry name" value="RVT_1"/>
    <property type="match status" value="1"/>
</dbReference>
<evidence type="ECO:0000313" key="2">
    <source>
        <dbReference type="EMBL" id="MBE1556138.1"/>
    </source>
</evidence>
<feature type="domain" description="Reverse transcriptase" evidence="1">
    <location>
        <begin position="1"/>
        <end position="109"/>
    </location>
</feature>
<dbReference type="PANTHER" id="PTHR34047">
    <property type="entry name" value="NUCLEAR INTRON MATURASE 1, MITOCHONDRIAL-RELATED"/>
    <property type="match status" value="1"/>
</dbReference>
<dbReference type="CDD" id="cd00085">
    <property type="entry name" value="HNHc"/>
    <property type="match status" value="1"/>
</dbReference>
<protein>
    <recommendedName>
        <fullName evidence="1">Reverse transcriptase domain-containing protein</fullName>
    </recommendedName>
</protein>
<accession>A0A927MLG8</accession>